<reference evidence="2" key="1">
    <citation type="submission" date="2016-10" db="EMBL/GenBank/DDBJ databases">
        <authorList>
            <person name="de Groot N.N."/>
        </authorList>
    </citation>
    <scope>NUCLEOTIDE SEQUENCE</scope>
</reference>
<dbReference type="Pfam" id="PF13539">
    <property type="entry name" value="Peptidase_M15_4"/>
    <property type="match status" value="1"/>
</dbReference>
<dbReference type="InterPro" id="IPR009045">
    <property type="entry name" value="Zn_M74/Hedgehog-like"/>
</dbReference>
<evidence type="ECO:0000313" key="2">
    <source>
        <dbReference type="EMBL" id="SFV58882.1"/>
    </source>
</evidence>
<dbReference type="AlphaFoldDB" id="A0A1W1BZK8"/>
<feature type="domain" description="Peptidase M15C" evidence="1">
    <location>
        <begin position="126"/>
        <end position="211"/>
    </location>
</feature>
<dbReference type="Gene3D" id="3.30.1380.10">
    <property type="match status" value="1"/>
</dbReference>
<protein>
    <recommendedName>
        <fullName evidence="1">Peptidase M15C domain-containing protein</fullName>
    </recommendedName>
</protein>
<evidence type="ECO:0000259" key="1">
    <source>
        <dbReference type="Pfam" id="PF13539"/>
    </source>
</evidence>
<dbReference type="SUPFAM" id="SSF55166">
    <property type="entry name" value="Hedgehog/DD-peptidase"/>
    <property type="match status" value="1"/>
</dbReference>
<name>A0A1W1BZK8_9ZZZZ</name>
<dbReference type="EMBL" id="FPHL01000018">
    <property type="protein sequence ID" value="SFV58882.1"/>
    <property type="molecule type" value="Genomic_DNA"/>
</dbReference>
<dbReference type="GO" id="GO:0008233">
    <property type="term" value="F:peptidase activity"/>
    <property type="evidence" value="ECO:0007669"/>
    <property type="project" value="InterPro"/>
</dbReference>
<organism evidence="2">
    <name type="scientific">hydrothermal vent metagenome</name>
    <dbReference type="NCBI Taxonomy" id="652676"/>
    <lineage>
        <taxon>unclassified sequences</taxon>
        <taxon>metagenomes</taxon>
        <taxon>ecological metagenomes</taxon>
    </lineage>
</organism>
<accession>A0A1W1BZK8</accession>
<proteinExistence type="predicted"/>
<dbReference type="InterPro" id="IPR039561">
    <property type="entry name" value="Peptidase_M15C"/>
</dbReference>
<sequence>MKKMILILSLFCFTILHAEYHASISKITPQVKQRMLKGNSWRKGCPVHLNDLRYLRMTYRDFSGRERQGEMVVNRAVASEVTQIFEALYTAGYPICKMRLVSDYKGNDWQSIEADNTSAFNCRKATGSKHWSKHSYGKAIDLNSIENPYISRSGRIAHKASLQYRKRVHRNHTAADRAVLLRNDKAVKIFKKYGWKWGGDWNGVKDYQHFSK</sequence>
<gene>
    <name evidence="2" type="ORF">MNB_SV-10-530</name>
</gene>